<dbReference type="GO" id="GO:0006418">
    <property type="term" value="P:tRNA aminoacylation for protein translation"/>
    <property type="evidence" value="ECO:0007669"/>
    <property type="project" value="InterPro"/>
</dbReference>
<gene>
    <name evidence="7" type="ORF">GW779_01135</name>
    <name evidence="6" type="ORF">GW910_04620</name>
</gene>
<evidence type="ECO:0000256" key="2">
    <source>
        <dbReference type="ARBA" id="ARBA00022741"/>
    </source>
</evidence>
<proteinExistence type="predicted"/>
<keyword evidence="1 6" id="KW-0436">Ligase</keyword>
<evidence type="ECO:0000256" key="1">
    <source>
        <dbReference type="ARBA" id="ARBA00022598"/>
    </source>
</evidence>
<keyword evidence="3" id="KW-0067">ATP-binding</keyword>
<dbReference type="Proteomes" id="UP000768163">
    <property type="component" value="Unassembled WGS sequence"/>
</dbReference>
<dbReference type="EMBL" id="JAACQH010000016">
    <property type="protein sequence ID" value="NCS91016.1"/>
    <property type="molecule type" value="Genomic_DNA"/>
</dbReference>
<evidence type="ECO:0000313" key="6">
    <source>
        <dbReference type="EMBL" id="NCN65326.1"/>
    </source>
</evidence>
<organism evidence="6 8">
    <name type="scientific">Candidatus Altarchaeum hamiconexum</name>
    <dbReference type="NCBI Taxonomy" id="1803513"/>
    <lineage>
        <taxon>Archaea</taxon>
        <taxon>Candidatus Altarchaeota</taxon>
        <taxon>Candidatus Altiarchaeia</taxon>
        <taxon>Candidatus Altarchaeales</taxon>
        <taxon>Candidatus Altarchaeaceae</taxon>
        <taxon>Candidatus Altarchaeum</taxon>
    </lineage>
</organism>
<evidence type="ECO:0000313" key="7">
    <source>
        <dbReference type="EMBL" id="NCS91016.1"/>
    </source>
</evidence>
<dbReference type="GO" id="GO:0005524">
    <property type="term" value="F:ATP binding"/>
    <property type="evidence" value="ECO:0007669"/>
    <property type="project" value="UniProtKB-KW"/>
</dbReference>
<evidence type="ECO:0000256" key="3">
    <source>
        <dbReference type="ARBA" id="ARBA00022840"/>
    </source>
</evidence>
<feature type="domain" description="Aminoacyl-transfer RNA synthetases class-II family profile" evidence="5">
    <location>
        <begin position="326"/>
        <end position="482"/>
    </location>
</feature>
<dbReference type="InterPro" id="IPR045864">
    <property type="entry name" value="aa-tRNA-synth_II/BPL/LPL"/>
</dbReference>
<dbReference type="PROSITE" id="PS50862">
    <property type="entry name" value="AA_TRNA_LIGASE_II"/>
    <property type="match status" value="1"/>
</dbReference>
<dbReference type="EMBL" id="JAACVF010000124">
    <property type="protein sequence ID" value="NCN65326.1"/>
    <property type="molecule type" value="Genomic_DNA"/>
</dbReference>
<dbReference type="Pfam" id="PF18490">
    <property type="entry name" value="tRNA_bind_4"/>
    <property type="match status" value="1"/>
</dbReference>
<keyword evidence="2" id="KW-0547">Nucleotide-binding</keyword>
<dbReference type="Pfam" id="PF00587">
    <property type="entry name" value="tRNA-synt_2b"/>
    <property type="match status" value="1"/>
</dbReference>
<dbReference type="Gene3D" id="3.30.930.10">
    <property type="entry name" value="Bira Bifunctional Protein, Domain 2"/>
    <property type="match status" value="1"/>
</dbReference>
<evidence type="ECO:0000256" key="4">
    <source>
        <dbReference type="ARBA" id="ARBA00023146"/>
    </source>
</evidence>
<protein>
    <submittedName>
        <fullName evidence="6">Serine--tRNA ligase</fullName>
    </submittedName>
</protein>
<dbReference type="AlphaFoldDB" id="A0A8J8CEZ7"/>
<reference evidence="6" key="1">
    <citation type="submission" date="2019-11" db="EMBL/GenBank/DDBJ databases">
        <title>Lipid analysis of CO2-rich subsurface aquifers suggests an autotrophy-based deep biosphere with lysolipids enriched in CPR bacteria.</title>
        <authorList>
            <person name="Probst A.J."/>
            <person name="Elling F.J."/>
            <person name="Castelle C.J."/>
            <person name="Zhu Q."/>
            <person name="Elvert M."/>
            <person name="Birarda G."/>
            <person name="Holman H.-Y."/>
            <person name="Lane K.R."/>
            <person name="Ladd B."/>
            <person name="Ryan M.C."/>
            <person name="Woyke T."/>
            <person name="Hinrichs K.-U."/>
            <person name="Banfield J.F."/>
        </authorList>
    </citation>
    <scope>NUCLEOTIDE SEQUENCE</scope>
    <source>
        <strain evidence="6">CG_2015-01_33_1645</strain>
        <strain evidence="7">CG_2015-04_33_537</strain>
    </source>
</reference>
<dbReference type="Proteomes" id="UP000738826">
    <property type="component" value="Unassembled WGS sequence"/>
</dbReference>
<dbReference type="GO" id="GO:0004812">
    <property type="term" value="F:aminoacyl-tRNA ligase activity"/>
    <property type="evidence" value="ECO:0007669"/>
    <property type="project" value="UniProtKB-KW"/>
</dbReference>
<name>A0A8J8CEZ7_9ARCH</name>
<evidence type="ECO:0000259" key="5">
    <source>
        <dbReference type="PROSITE" id="PS50862"/>
    </source>
</evidence>
<dbReference type="InterPro" id="IPR002314">
    <property type="entry name" value="aa-tRNA-synt_IIb"/>
</dbReference>
<dbReference type="Gene3D" id="3.30.70.1920">
    <property type="match status" value="1"/>
</dbReference>
<dbReference type="InterPro" id="IPR041293">
    <property type="entry name" value="SerS_tRNA-bd"/>
</dbReference>
<accession>A0A8J8CEZ7</accession>
<dbReference type="InterPro" id="IPR006195">
    <property type="entry name" value="aa-tRNA-synth_II"/>
</dbReference>
<keyword evidence="4" id="KW-0030">Aminoacyl-tRNA synthetase</keyword>
<sequence>MKFALSVTIKGSREWTGISKCEIDEVLSKAENLKKGIDGEFKINVDVDKDIKLEILSDYRAHSLFARIKKILVEHTGKKYHIGIKEIFVDKYEILFKTDKPPLKPVSVPFADVRFEGNLCNVSVKNQDEKFLTDNYADRIINLIREKISKQYYEGKKEYWNLLWSSERKEMKFDKDPSEEMRKRGWIFQISKGKWFYFPQAALMLNVMKTIAVEDFVKFAGFREVIESNIKPLEIWLKTGHIYGMPNEIYYVANPKTRDESAWEHFKDVVKITKNIPKEELKDLVDINYGITYAQCPMIYHALNNKTIAEDNLPLKIFEKTVNSARYESGGTHGIERVDEFHRIECVFIGTPETLLELKENIIERYKFIFNEILDLEWRMADVVPFYMQHAGEAGDAKRDIAVAKLWKGTVDFEAYLPYRGSREENQWLEFQNLSIVGDKYTSAFNIKTQRGELWSGCTGIGLERWLVAFLAQHGFNYDDWPEKFKKYIKKEETEKGIKFL</sequence>
<evidence type="ECO:0000313" key="8">
    <source>
        <dbReference type="Proteomes" id="UP000768163"/>
    </source>
</evidence>
<dbReference type="SUPFAM" id="SSF55681">
    <property type="entry name" value="Class II aaRS and biotin synthetases"/>
    <property type="match status" value="1"/>
</dbReference>
<comment type="caution">
    <text evidence="6">The sequence shown here is derived from an EMBL/GenBank/DDBJ whole genome shotgun (WGS) entry which is preliminary data.</text>
</comment>